<dbReference type="EMBL" id="VSSQ01004760">
    <property type="protein sequence ID" value="MPM26542.1"/>
    <property type="molecule type" value="Genomic_DNA"/>
</dbReference>
<evidence type="ECO:0000256" key="1">
    <source>
        <dbReference type="ARBA" id="ARBA00022801"/>
    </source>
</evidence>
<sequence length="247" mass="28555">MLKVNFYDLNSVEEDKLQFAVIVAEYKNKWVFVKHKERKTWEIPGGHREEKENICVTASRELIEETGAKDFSMIPICIYSVDKGEGESYGQLFYSKIHHLGELPEFEIGEIKLFDNMPENLTYPLIQPYLFRKVEEYKGNKMNAEAIDEFGNIQKDIFHNKVQKGFNITNVELEFCLTNGELAEAFEAYIKKLPTVGEELADVAIYLYGIAEILGYDLKEEILNKVTKNKNRIYKDINGVTTRISEG</sequence>
<dbReference type="CDD" id="cd04665">
    <property type="entry name" value="NUDIX_RppH"/>
    <property type="match status" value="1"/>
</dbReference>
<dbReference type="Pfam" id="PF12643">
    <property type="entry name" value="MazG-like"/>
    <property type="match status" value="1"/>
</dbReference>
<comment type="caution">
    <text evidence="3">The sequence shown here is derived from an EMBL/GenBank/DDBJ whole genome shotgun (WGS) entry which is preliminary data.</text>
</comment>
<dbReference type="InterPro" id="IPR015797">
    <property type="entry name" value="NUDIX_hydrolase-like_dom_sf"/>
</dbReference>
<dbReference type="Gene3D" id="3.90.79.10">
    <property type="entry name" value="Nucleoside Triphosphate Pyrophosphohydrolase"/>
    <property type="match status" value="1"/>
</dbReference>
<dbReference type="InterPro" id="IPR000086">
    <property type="entry name" value="NUDIX_hydrolase_dom"/>
</dbReference>
<evidence type="ECO:0000313" key="3">
    <source>
        <dbReference type="EMBL" id="MPM26542.1"/>
    </source>
</evidence>
<protein>
    <recommendedName>
        <fullName evidence="2">Nudix hydrolase domain-containing protein</fullName>
    </recommendedName>
</protein>
<dbReference type="InterPro" id="IPR014078">
    <property type="entry name" value="Nudix_YtkD"/>
</dbReference>
<evidence type="ECO:0000259" key="2">
    <source>
        <dbReference type="Pfam" id="PF00293"/>
    </source>
</evidence>
<dbReference type="PROSITE" id="PS00893">
    <property type="entry name" value="NUDIX_BOX"/>
    <property type="match status" value="1"/>
</dbReference>
<accession>A0A644YD16</accession>
<gene>
    <name evidence="3" type="ORF">SDC9_73046</name>
</gene>
<dbReference type="Pfam" id="PF00293">
    <property type="entry name" value="NUDIX"/>
    <property type="match status" value="1"/>
</dbReference>
<dbReference type="SUPFAM" id="SSF101386">
    <property type="entry name" value="all-alpha NTP pyrophosphatases"/>
    <property type="match status" value="1"/>
</dbReference>
<organism evidence="3">
    <name type="scientific">bioreactor metagenome</name>
    <dbReference type="NCBI Taxonomy" id="1076179"/>
    <lineage>
        <taxon>unclassified sequences</taxon>
        <taxon>metagenomes</taxon>
        <taxon>ecological metagenomes</taxon>
    </lineage>
</organism>
<name>A0A644YD16_9ZZZZ</name>
<dbReference type="GO" id="GO:0047429">
    <property type="term" value="F:nucleoside triphosphate diphosphatase activity"/>
    <property type="evidence" value="ECO:0007669"/>
    <property type="project" value="InterPro"/>
</dbReference>
<feature type="domain" description="Nudix hydrolase" evidence="2">
    <location>
        <begin position="19"/>
        <end position="72"/>
    </location>
</feature>
<dbReference type="Gene3D" id="1.10.287.1080">
    <property type="entry name" value="MazG-like"/>
    <property type="match status" value="1"/>
</dbReference>
<dbReference type="InterPro" id="IPR025984">
    <property type="entry name" value="DCTPP"/>
</dbReference>
<dbReference type="GO" id="GO:0009143">
    <property type="term" value="P:nucleoside triphosphate catabolic process"/>
    <property type="evidence" value="ECO:0007669"/>
    <property type="project" value="InterPro"/>
</dbReference>
<keyword evidence="1" id="KW-0378">Hydrolase</keyword>
<proteinExistence type="predicted"/>
<dbReference type="SUPFAM" id="SSF55811">
    <property type="entry name" value="Nudix"/>
    <property type="match status" value="1"/>
</dbReference>
<dbReference type="AlphaFoldDB" id="A0A644YD16"/>
<dbReference type="InterPro" id="IPR020084">
    <property type="entry name" value="NUDIX_hydrolase_CS"/>
</dbReference>
<reference evidence="3" key="1">
    <citation type="submission" date="2019-08" db="EMBL/GenBank/DDBJ databases">
        <authorList>
            <person name="Kucharzyk K."/>
            <person name="Murdoch R.W."/>
            <person name="Higgins S."/>
            <person name="Loffler F."/>
        </authorList>
    </citation>
    <scope>NUCLEOTIDE SEQUENCE</scope>
</reference>